<dbReference type="InterPro" id="IPR003740">
    <property type="entry name" value="YitT"/>
</dbReference>
<evidence type="ECO:0000313" key="8">
    <source>
        <dbReference type="EMBL" id="MCY6957545.1"/>
    </source>
</evidence>
<evidence type="ECO:0000313" key="9">
    <source>
        <dbReference type="Proteomes" id="UP001144612"/>
    </source>
</evidence>
<dbReference type="PIRSF" id="PIRSF006483">
    <property type="entry name" value="Membrane_protein_YitT"/>
    <property type="match status" value="1"/>
</dbReference>
<name>A0ABT4D5I8_9CLOT</name>
<comment type="subcellular location">
    <subcellularLocation>
        <location evidence="1">Cell membrane</location>
        <topology evidence="1">Multi-pass membrane protein</topology>
    </subcellularLocation>
</comment>
<feature type="transmembrane region" description="Helical" evidence="6">
    <location>
        <begin position="55"/>
        <end position="77"/>
    </location>
</feature>
<accession>A0ABT4D5I8</accession>
<evidence type="ECO:0000256" key="5">
    <source>
        <dbReference type="ARBA" id="ARBA00023136"/>
    </source>
</evidence>
<feature type="transmembrane region" description="Helical" evidence="6">
    <location>
        <begin position="32"/>
        <end position="48"/>
    </location>
</feature>
<comment type="caution">
    <text evidence="8">The sequence shown here is derived from an EMBL/GenBank/DDBJ whole genome shotgun (WGS) entry which is preliminary data.</text>
</comment>
<dbReference type="PANTHER" id="PTHR33545:SF9">
    <property type="entry name" value="UPF0750 MEMBRANE PROTEIN YITE"/>
    <property type="match status" value="1"/>
</dbReference>
<feature type="domain" description="DUF2179" evidence="7">
    <location>
        <begin position="222"/>
        <end position="276"/>
    </location>
</feature>
<proteinExistence type="predicted"/>
<evidence type="ECO:0000256" key="2">
    <source>
        <dbReference type="ARBA" id="ARBA00022475"/>
    </source>
</evidence>
<keyword evidence="3 6" id="KW-0812">Transmembrane</keyword>
<keyword evidence="2" id="KW-1003">Cell membrane</keyword>
<keyword evidence="9" id="KW-1185">Reference proteome</keyword>
<protein>
    <submittedName>
        <fullName evidence="8">YitT family protein</fullName>
    </submittedName>
</protein>
<dbReference type="InterPro" id="IPR019264">
    <property type="entry name" value="DUF2179"/>
</dbReference>
<evidence type="ECO:0000259" key="7">
    <source>
        <dbReference type="Pfam" id="PF10035"/>
    </source>
</evidence>
<feature type="transmembrane region" description="Helical" evidence="6">
    <location>
        <begin position="108"/>
        <end position="127"/>
    </location>
</feature>
<organism evidence="8 9">
    <name type="scientific">Clostridium brassicae</name>
    <dbReference type="NCBI Taxonomy" id="2999072"/>
    <lineage>
        <taxon>Bacteria</taxon>
        <taxon>Bacillati</taxon>
        <taxon>Bacillota</taxon>
        <taxon>Clostridia</taxon>
        <taxon>Eubacteriales</taxon>
        <taxon>Clostridiaceae</taxon>
        <taxon>Clostridium</taxon>
    </lineage>
</organism>
<keyword evidence="4 6" id="KW-1133">Transmembrane helix</keyword>
<sequence>MTKNVIKEYLWITVGFLIVAFGIKFFLAPNKIAGGGVMGIAIIIKYYIPSLSIGILMLIMNAISFIIGFIIIGPSFGAKTVYASLAMSVAIDIMDRLMPPPTPITTDLFLATFFGTVISGIGMGIVFNQNSSTGGTDIAAKIMNKFFHIDIGKSLLIVDLVIAVAAGIIFEANVGMYAIFSVIILGFVIDIVIEGLNKCKSVIIMSSKSEKINEYIIQNLERGCTIFQAKGAYSGDEKEVLYTVVDRRQFILLKKYIKEIDPTAFITVNEAHEVLGEGFKDIVED</sequence>
<keyword evidence="5 6" id="KW-0472">Membrane</keyword>
<feature type="transmembrane region" description="Helical" evidence="6">
    <location>
        <begin position="147"/>
        <end position="170"/>
    </location>
</feature>
<evidence type="ECO:0000256" key="4">
    <source>
        <dbReference type="ARBA" id="ARBA00022989"/>
    </source>
</evidence>
<gene>
    <name evidence="8" type="ORF">OW729_02865</name>
</gene>
<evidence type="ECO:0000256" key="1">
    <source>
        <dbReference type="ARBA" id="ARBA00004651"/>
    </source>
</evidence>
<dbReference type="CDD" id="cd16380">
    <property type="entry name" value="YitT_C"/>
    <property type="match status" value="1"/>
</dbReference>
<dbReference type="Pfam" id="PF10035">
    <property type="entry name" value="DUF2179"/>
    <property type="match status" value="1"/>
</dbReference>
<dbReference type="RefSeq" id="WP_268059928.1">
    <property type="nucleotide sequence ID" value="NZ_JAPQFJ010000002.1"/>
</dbReference>
<feature type="transmembrane region" description="Helical" evidence="6">
    <location>
        <begin position="9"/>
        <end position="26"/>
    </location>
</feature>
<dbReference type="Proteomes" id="UP001144612">
    <property type="component" value="Unassembled WGS sequence"/>
</dbReference>
<dbReference type="PANTHER" id="PTHR33545">
    <property type="entry name" value="UPF0750 MEMBRANE PROTEIN YITT-RELATED"/>
    <property type="match status" value="1"/>
</dbReference>
<reference evidence="8" key="1">
    <citation type="submission" date="2022-12" db="EMBL/GenBank/DDBJ databases">
        <title>Clostridium sp. nov., isolated from industrial wastewater.</title>
        <authorList>
            <person name="Jiayan W."/>
        </authorList>
    </citation>
    <scope>NUCLEOTIDE SEQUENCE</scope>
    <source>
        <strain evidence="8">ZC22-4</strain>
    </source>
</reference>
<dbReference type="Pfam" id="PF02588">
    <property type="entry name" value="YitT_membrane"/>
    <property type="match status" value="1"/>
</dbReference>
<evidence type="ECO:0000256" key="3">
    <source>
        <dbReference type="ARBA" id="ARBA00022692"/>
    </source>
</evidence>
<feature type="transmembrane region" description="Helical" evidence="6">
    <location>
        <begin position="176"/>
        <end position="196"/>
    </location>
</feature>
<dbReference type="Gene3D" id="3.30.70.120">
    <property type="match status" value="1"/>
</dbReference>
<evidence type="ECO:0000256" key="6">
    <source>
        <dbReference type="SAM" id="Phobius"/>
    </source>
</evidence>
<dbReference type="InterPro" id="IPR051461">
    <property type="entry name" value="UPF0750_membrane"/>
</dbReference>
<dbReference type="EMBL" id="JAPQFJ010000002">
    <property type="protein sequence ID" value="MCY6957545.1"/>
    <property type="molecule type" value="Genomic_DNA"/>
</dbReference>
<dbReference type="InterPro" id="IPR015867">
    <property type="entry name" value="N-reg_PII/ATP_PRibTrfase_C"/>
</dbReference>